<dbReference type="InterPro" id="IPR039429">
    <property type="entry name" value="SHMT-like_dom"/>
</dbReference>
<dbReference type="GO" id="GO:0019264">
    <property type="term" value="P:glycine biosynthetic process from serine"/>
    <property type="evidence" value="ECO:0007669"/>
    <property type="project" value="TreeGrafter"/>
</dbReference>
<name>A0A443KM45_9RHOB</name>
<dbReference type="Gene3D" id="3.90.1150.10">
    <property type="entry name" value="Aspartate Aminotransferase, domain 1"/>
    <property type="match status" value="1"/>
</dbReference>
<sequence>MKMTEYEQTLLARAAARQDRLIRDCLVLYAGANLPSPAAQGAYSAALSAYPAMGPSFAKEQPDTDLVSELEEAVRRQICDLLGAGWAEPRLPSCTYANLAVFHALTRPGDLFFGPAAQHGGHLSQRRGGTPDVVGLRVTDLPYDRERLCLDGHAAARMIERDRPAMVLLGRSIMLKPDDLAPVVAAARQAGAITVFDASHVLGLIMGGTYPNPLAAGVDVLTSSTYKTFPGRPHSIVAGRDPAHGALLAGVIDRQLLANNDTGRLPSLLVSLCEAKEEIGDYARAISRGTRRLATALRAEGLTVRVAEPDETPTHQLLVPLPPSVPQAGAIRIFAEDGILLGTCADPAVPGGHALRIGTQFITRHKTGDTPDWDEIARRLAQTFGKLSR</sequence>
<dbReference type="SUPFAM" id="SSF53383">
    <property type="entry name" value="PLP-dependent transferases"/>
    <property type="match status" value="1"/>
</dbReference>
<dbReference type="PANTHER" id="PTHR11680">
    <property type="entry name" value="SERINE HYDROXYMETHYLTRANSFERASE"/>
    <property type="match status" value="1"/>
</dbReference>
<comment type="cofactor">
    <cofactor evidence="1">
        <name>pyridoxal 5'-phosphate</name>
        <dbReference type="ChEBI" id="CHEBI:597326"/>
    </cofactor>
</comment>
<dbReference type="EMBL" id="SAUY01000004">
    <property type="protein sequence ID" value="RWR33908.1"/>
    <property type="molecule type" value="Genomic_DNA"/>
</dbReference>
<dbReference type="GO" id="GO:0005737">
    <property type="term" value="C:cytoplasm"/>
    <property type="evidence" value="ECO:0007669"/>
    <property type="project" value="TreeGrafter"/>
</dbReference>
<evidence type="ECO:0000313" key="4">
    <source>
        <dbReference type="EMBL" id="RWR33908.1"/>
    </source>
</evidence>
<evidence type="ECO:0000259" key="3">
    <source>
        <dbReference type="Pfam" id="PF00464"/>
    </source>
</evidence>
<feature type="domain" description="Serine hydroxymethyltransferase-like" evidence="3">
    <location>
        <begin position="33"/>
        <end position="237"/>
    </location>
</feature>
<accession>A0A443KM45</accession>
<reference evidence="4 5" key="1">
    <citation type="submission" date="2019-01" db="EMBL/GenBank/DDBJ databases">
        <title>Sinorhodobacter populi sp. nov. isolated from the symptomatic bark tissue of Populus euramericana canker.</title>
        <authorList>
            <person name="Xu G."/>
        </authorList>
    </citation>
    <scope>NUCLEOTIDE SEQUENCE [LARGE SCALE GENOMIC DNA]</scope>
    <source>
        <strain evidence="4 5">07D10-4-3</strain>
    </source>
</reference>
<gene>
    <name evidence="4" type="ORF">D2T29_06055</name>
</gene>
<comment type="caution">
    <text evidence="4">The sequence shown here is derived from an EMBL/GenBank/DDBJ whole genome shotgun (WGS) entry which is preliminary data.</text>
</comment>
<dbReference type="GO" id="GO:0004372">
    <property type="term" value="F:glycine hydroxymethyltransferase activity"/>
    <property type="evidence" value="ECO:0007669"/>
    <property type="project" value="TreeGrafter"/>
</dbReference>
<dbReference type="InterPro" id="IPR015424">
    <property type="entry name" value="PyrdxlP-dep_Trfase"/>
</dbReference>
<dbReference type="GO" id="GO:0008168">
    <property type="term" value="F:methyltransferase activity"/>
    <property type="evidence" value="ECO:0007669"/>
    <property type="project" value="UniProtKB-KW"/>
</dbReference>
<keyword evidence="2" id="KW-0663">Pyridoxal phosphate</keyword>
<organism evidence="4 5">
    <name type="scientific">Paenirhodobacter populi</name>
    <dbReference type="NCBI Taxonomy" id="2306993"/>
    <lineage>
        <taxon>Bacteria</taxon>
        <taxon>Pseudomonadati</taxon>
        <taxon>Pseudomonadota</taxon>
        <taxon>Alphaproteobacteria</taxon>
        <taxon>Rhodobacterales</taxon>
        <taxon>Rhodobacter group</taxon>
        <taxon>Paenirhodobacter</taxon>
    </lineage>
</organism>
<dbReference type="InterPro" id="IPR049943">
    <property type="entry name" value="Ser_HO-MeTrfase-like"/>
</dbReference>
<dbReference type="Gene3D" id="3.40.640.10">
    <property type="entry name" value="Type I PLP-dependent aspartate aminotransferase-like (Major domain)"/>
    <property type="match status" value="1"/>
</dbReference>
<dbReference type="Pfam" id="PF00464">
    <property type="entry name" value="SHMT"/>
    <property type="match status" value="1"/>
</dbReference>
<dbReference type="Proteomes" id="UP000284451">
    <property type="component" value="Unassembled WGS sequence"/>
</dbReference>
<evidence type="ECO:0000256" key="1">
    <source>
        <dbReference type="ARBA" id="ARBA00001933"/>
    </source>
</evidence>
<protein>
    <submittedName>
        <fullName evidence="4">Glycine hydroxymethyltransferase</fullName>
    </submittedName>
</protein>
<dbReference type="InterPro" id="IPR015422">
    <property type="entry name" value="PyrdxlP-dep_Trfase_small"/>
</dbReference>
<evidence type="ECO:0000256" key="2">
    <source>
        <dbReference type="ARBA" id="ARBA00022898"/>
    </source>
</evidence>
<dbReference type="PANTHER" id="PTHR11680:SF35">
    <property type="entry name" value="SERINE HYDROXYMETHYLTRANSFERASE 1"/>
    <property type="match status" value="1"/>
</dbReference>
<dbReference type="GO" id="GO:0032259">
    <property type="term" value="P:methylation"/>
    <property type="evidence" value="ECO:0007669"/>
    <property type="project" value="UniProtKB-KW"/>
</dbReference>
<reference evidence="4 5" key="2">
    <citation type="submission" date="2019-01" db="EMBL/GenBank/DDBJ databases">
        <authorList>
            <person name="Li Y."/>
        </authorList>
    </citation>
    <scope>NUCLEOTIDE SEQUENCE [LARGE SCALE GENOMIC DNA]</scope>
    <source>
        <strain evidence="4 5">07D10-4-3</strain>
    </source>
</reference>
<keyword evidence="4" id="KW-0489">Methyltransferase</keyword>
<evidence type="ECO:0000313" key="5">
    <source>
        <dbReference type="Proteomes" id="UP000284451"/>
    </source>
</evidence>
<dbReference type="GO" id="GO:0030170">
    <property type="term" value="F:pyridoxal phosphate binding"/>
    <property type="evidence" value="ECO:0007669"/>
    <property type="project" value="TreeGrafter"/>
</dbReference>
<keyword evidence="4" id="KW-0808">Transferase</keyword>
<dbReference type="GO" id="GO:0046653">
    <property type="term" value="P:tetrahydrofolate metabolic process"/>
    <property type="evidence" value="ECO:0007669"/>
    <property type="project" value="TreeGrafter"/>
</dbReference>
<proteinExistence type="predicted"/>
<dbReference type="AlphaFoldDB" id="A0A443KM45"/>
<dbReference type="InterPro" id="IPR015421">
    <property type="entry name" value="PyrdxlP-dep_Trfase_major"/>
</dbReference>